<dbReference type="GO" id="GO:0003700">
    <property type="term" value="F:DNA-binding transcription factor activity"/>
    <property type="evidence" value="ECO:0007669"/>
    <property type="project" value="InterPro"/>
</dbReference>
<dbReference type="Proteomes" id="UP000515823">
    <property type="component" value="Chromosome"/>
</dbReference>
<dbReference type="PANTHER" id="PTHR44846:SF1">
    <property type="entry name" value="MANNOSYL-D-GLYCERATE TRANSPORT_METABOLISM SYSTEM REPRESSOR MNGR-RELATED"/>
    <property type="match status" value="1"/>
</dbReference>
<dbReference type="InterPro" id="IPR000524">
    <property type="entry name" value="Tscrpt_reg_HTH_GntR"/>
</dbReference>
<evidence type="ECO:0000259" key="4">
    <source>
        <dbReference type="PROSITE" id="PS50949"/>
    </source>
</evidence>
<dbReference type="AlphaFoldDB" id="A0A7G9G3G9"/>
<dbReference type="GO" id="GO:0003677">
    <property type="term" value="F:DNA binding"/>
    <property type="evidence" value="ECO:0007669"/>
    <property type="project" value="UniProtKB-KW"/>
</dbReference>
<evidence type="ECO:0000313" key="6">
    <source>
        <dbReference type="Proteomes" id="UP000515823"/>
    </source>
</evidence>
<dbReference type="SMART" id="SM00345">
    <property type="entry name" value="HTH_GNTR"/>
    <property type="match status" value="2"/>
</dbReference>
<organism evidence="5 6">
    <name type="scientific">Qiania dongpingensis</name>
    <dbReference type="NCBI Taxonomy" id="2763669"/>
    <lineage>
        <taxon>Bacteria</taxon>
        <taxon>Bacillati</taxon>
        <taxon>Bacillota</taxon>
        <taxon>Clostridia</taxon>
        <taxon>Lachnospirales</taxon>
        <taxon>Lachnospiraceae</taxon>
        <taxon>Qiania</taxon>
    </lineage>
</organism>
<dbReference type="Pfam" id="PF00392">
    <property type="entry name" value="GntR"/>
    <property type="match status" value="2"/>
</dbReference>
<dbReference type="KEGG" id="qdo:H9Q78_13075"/>
<feature type="domain" description="HTH gntR-type" evidence="4">
    <location>
        <begin position="236"/>
        <end position="304"/>
    </location>
</feature>
<evidence type="ECO:0000313" key="5">
    <source>
        <dbReference type="EMBL" id="QNM05351.1"/>
    </source>
</evidence>
<proteinExistence type="predicted"/>
<dbReference type="GO" id="GO:0045892">
    <property type="term" value="P:negative regulation of DNA-templated transcription"/>
    <property type="evidence" value="ECO:0007669"/>
    <property type="project" value="TreeGrafter"/>
</dbReference>
<dbReference type="Gene3D" id="1.10.10.10">
    <property type="entry name" value="Winged helix-like DNA-binding domain superfamily/Winged helix DNA-binding domain"/>
    <property type="match status" value="2"/>
</dbReference>
<dbReference type="PROSITE" id="PS50949">
    <property type="entry name" value="HTH_GNTR"/>
    <property type="match status" value="2"/>
</dbReference>
<dbReference type="RefSeq" id="WP_249302283.1">
    <property type="nucleotide sequence ID" value="NZ_CP060634.1"/>
</dbReference>
<protein>
    <submittedName>
        <fullName evidence="5">GntR family transcriptional regulator</fullName>
    </submittedName>
</protein>
<name>A0A7G9G3G9_9FIRM</name>
<dbReference type="SUPFAM" id="SSF46785">
    <property type="entry name" value="Winged helix' DNA-binding domain"/>
    <property type="match status" value="2"/>
</dbReference>
<gene>
    <name evidence="5" type="ORF">H9Q78_13075</name>
</gene>
<keyword evidence="2" id="KW-0238">DNA-binding</keyword>
<keyword evidence="1" id="KW-0805">Transcription regulation</keyword>
<dbReference type="InterPro" id="IPR036390">
    <property type="entry name" value="WH_DNA-bd_sf"/>
</dbReference>
<accession>A0A7G9G3G9</accession>
<feature type="domain" description="HTH gntR-type" evidence="4">
    <location>
        <begin position="4"/>
        <end position="73"/>
    </location>
</feature>
<dbReference type="EMBL" id="CP060634">
    <property type="protein sequence ID" value="QNM05351.1"/>
    <property type="molecule type" value="Genomic_DNA"/>
</dbReference>
<sequence>MEKKNFQILIYRYMMARIHYGFYPEKEPFPSIHRLSKMFRVSTMTIRCAYKMLEEDGYIFTAKNKRPVLVRTPDAAGELPPCLYTSEQTFQDLYQSLALFLPSIFCYGLFLCDDEDLESLGRILSCPGNAWDEPVIRFLSGIVGKLKNPLLDDLYYDVLLYSYPFFLSRMFQDAPKWQTPHELICQYFRKILFVRKKGDFDELRTLVNKIYQKYQFVLIPRSESLPAENFYRWSKPQICGSIAAKLVCRIFCGIYPAGTFLPSASVLAEEFSAAVITMRRTIKLLDNLGITESINGRGTRVLSEQESLERVDWQDLQVQKKILSFLYCLQILAITCRKVTEGILPCLKREELLDASSRLCIAKKLNRTGLMEVICLNLLLRSEKYLSIRDIYEHLLSHLIWGYPLSYLPPASSLGAYAVNLAESLEAGDSRRFSEELEKSLHALFHSCRKKAVSVGIEEAGTLDLPPISAS</sequence>
<reference evidence="5 6" key="1">
    <citation type="submission" date="2020-08" db="EMBL/GenBank/DDBJ databases">
        <authorList>
            <person name="Liu C."/>
            <person name="Sun Q."/>
        </authorList>
    </citation>
    <scope>NUCLEOTIDE SEQUENCE [LARGE SCALE GENOMIC DNA]</scope>
    <source>
        <strain evidence="5 6">NSJ-38</strain>
    </source>
</reference>
<keyword evidence="6" id="KW-1185">Reference proteome</keyword>
<evidence type="ECO:0000256" key="2">
    <source>
        <dbReference type="ARBA" id="ARBA00023125"/>
    </source>
</evidence>
<dbReference type="InterPro" id="IPR036388">
    <property type="entry name" value="WH-like_DNA-bd_sf"/>
</dbReference>
<dbReference type="InterPro" id="IPR050679">
    <property type="entry name" value="Bact_HTH_transcr_reg"/>
</dbReference>
<keyword evidence="3" id="KW-0804">Transcription</keyword>
<evidence type="ECO:0000256" key="3">
    <source>
        <dbReference type="ARBA" id="ARBA00023163"/>
    </source>
</evidence>
<evidence type="ECO:0000256" key="1">
    <source>
        <dbReference type="ARBA" id="ARBA00023015"/>
    </source>
</evidence>
<dbReference type="PANTHER" id="PTHR44846">
    <property type="entry name" value="MANNOSYL-D-GLYCERATE TRANSPORT/METABOLISM SYSTEM REPRESSOR MNGR-RELATED"/>
    <property type="match status" value="1"/>
</dbReference>